<dbReference type="EMBL" id="CP003629">
    <property type="protein sequence ID" value="AFQ45759.1"/>
    <property type="molecule type" value="Genomic_DNA"/>
</dbReference>
<dbReference type="AlphaFoldDB" id="J7J050"/>
<gene>
    <name evidence="1" type="ordered locus">Desmer_3923</name>
</gene>
<dbReference type="PANTHER" id="PTHR37166:SF1">
    <property type="entry name" value="PROTEIN FLAG"/>
    <property type="match status" value="1"/>
</dbReference>
<sequence length="123" mass="13960">MMINPIQPNTHSTMIPLDAFPGQKLDRSLETARKVIDRKGDIPSAREEIPREEVEKAVEKLNRLMGIIDKGLEFSVHEESESFSVKIIDQPSGELLNQIEPKRALDILRSFTQDAGLLFDEFV</sequence>
<dbReference type="Pfam" id="PF03646">
    <property type="entry name" value="FlaG"/>
    <property type="match status" value="1"/>
</dbReference>
<reference evidence="1 2" key="1">
    <citation type="journal article" date="2012" name="J. Bacteriol.">
        <title>Complete genome sequences of Desulfosporosinus orientis DSM765T, Desulfosporosinus youngiae DSM17734T, Desulfosporosinus meridiei DSM13257T, and Desulfosporosinus acidiphilus DSM22704T.</title>
        <authorList>
            <person name="Pester M."/>
            <person name="Brambilla E."/>
            <person name="Alazard D."/>
            <person name="Rattei T."/>
            <person name="Weinmaier T."/>
            <person name="Han J."/>
            <person name="Lucas S."/>
            <person name="Lapidus A."/>
            <person name="Cheng J.F."/>
            <person name="Goodwin L."/>
            <person name="Pitluck S."/>
            <person name="Peters L."/>
            <person name="Ovchinnikova G."/>
            <person name="Teshima H."/>
            <person name="Detter J.C."/>
            <person name="Han C.S."/>
            <person name="Tapia R."/>
            <person name="Land M.L."/>
            <person name="Hauser L."/>
            <person name="Kyrpides N.C."/>
            <person name="Ivanova N.N."/>
            <person name="Pagani I."/>
            <person name="Huntmann M."/>
            <person name="Wei C.L."/>
            <person name="Davenport K.W."/>
            <person name="Daligault H."/>
            <person name="Chain P.S."/>
            <person name="Chen A."/>
            <person name="Mavromatis K."/>
            <person name="Markowitz V."/>
            <person name="Szeto E."/>
            <person name="Mikhailova N."/>
            <person name="Pati A."/>
            <person name="Wagner M."/>
            <person name="Woyke T."/>
            <person name="Ollivier B."/>
            <person name="Klenk H.P."/>
            <person name="Spring S."/>
            <person name="Loy A."/>
        </authorList>
    </citation>
    <scope>NUCLEOTIDE SEQUENCE [LARGE SCALE GENOMIC DNA]</scope>
    <source>
        <strain evidence="2">ATCC BAA-275 / DSM 13257 / NCIMB 13706 / S10</strain>
    </source>
</reference>
<keyword evidence="1" id="KW-0966">Cell projection</keyword>
<evidence type="ECO:0000313" key="1">
    <source>
        <dbReference type="EMBL" id="AFQ45759.1"/>
    </source>
</evidence>
<dbReference type="KEGG" id="dmi:Desmer_3923"/>
<protein>
    <submittedName>
        <fullName evidence="1">Flagellar protein FlaG</fullName>
    </submittedName>
</protein>
<dbReference type="RefSeq" id="WP_014904668.1">
    <property type="nucleotide sequence ID" value="NC_018515.1"/>
</dbReference>
<evidence type="ECO:0000313" key="2">
    <source>
        <dbReference type="Proteomes" id="UP000005262"/>
    </source>
</evidence>
<dbReference type="Gene3D" id="3.30.160.170">
    <property type="entry name" value="FlaG-like"/>
    <property type="match status" value="1"/>
</dbReference>
<dbReference type="eggNOG" id="COG1334">
    <property type="taxonomic scope" value="Bacteria"/>
</dbReference>
<dbReference type="InterPro" id="IPR005186">
    <property type="entry name" value="FlaG"/>
</dbReference>
<keyword evidence="1" id="KW-0282">Flagellum</keyword>
<proteinExistence type="predicted"/>
<dbReference type="Proteomes" id="UP000005262">
    <property type="component" value="Chromosome"/>
</dbReference>
<dbReference type="SUPFAM" id="SSF160214">
    <property type="entry name" value="FlaG-like"/>
    <property type="match status" value="1"/>
</dbReference>
<dbReference type="HOGENOM" id="CLU_120910_3_2_9"/>
<accession>J7J050</accession>
<dbReference type="PANTHER" id="PTHR37166">
    <property type="entry name" value="PROTEIN FLAG"/>
    <property type="match status" value="1"/>
</dbReference>
<reference evidence="2" key="2">
    <citation type="submission" date="2012-08" db="EMBL/GenBank/DDBJ databases">
        <title>Finished genome of Desulfosporosinus meridiei DSM 13257.</title>
        <authorList>
            <person name="Huntemann M."/>
            <person name="Wei C.-L."/>
            <person name="Han J."/>
            <person name="Detter J.C."/>
            <person name="Han C."/>
            <person name="Davenport K."/>
            <person name="Daligault H."/>
            <person name="Erkkila T."/>
            <person name="Gu W."/>
            <person name="Munk A.C.C."/>
            <person name="Teshima H."/>
            <person name="Xu Y."/>
            <person name="Chain P."/>
            <person name="Tapia R."/>
            <person name="Chen A."/>
            <person name="Krypides N."/>
            <person name="Mavromatis K."/>
            <person name="Markowitz V."/>
            <person name="Szeto E."/>
            <person name="Ivanova N."/>
            <person name="Mikhailova N."/>
            <person name="Ovchinnikova G."/>
            <person name="Pagani I."/>
            <person name="Pati A."/>
            <person name="Goodwin L."/>
            <person name="Peters L."/>
            <person name="Pitluck S."/>
            <person name="Woyke T."/>
            <person name="Pester M."/>
            <person name="Spring S."/>
            <person name="Ollivier B."/>
            <person name="Rattei T."/>
            <person name="Klenk H.-P."/>
            <person name="Wagner M."/>
            <person name="Loy A."/>
        </authorList>
    </citation>
    <scope>NUCLEOTIDE SEQUENCE [LARGE SCALE GENOMIC DNA]</scope>
    <source>
        <strain evidence="2">ATCC BAA-275 / DSM 13257 / NCIMB 13706 / S10</strain>
    </source>
</reference>
<dbReference type="InterPro" id="IPR035924">
    <property type="entry name" value="FlaG-like_sf"/>
</dbReference>
<keyword evidence="2" id="KW-1185">Reference proteome</keyword>
<dbReference type="STRING" id="768704.Desmer_3923"/>
<name>J7J050_DESMD</name>
<keyword evidence="1" id="KW-0969">Cilium</keyword>
<organism evidence="1 2">
    <name type="scientific">Desulfosporosinus meridiei (strain ATCC BAA-275 / DSM 13257 / KCTC 12902 / NCIMB 13706 / S10)</name>
    <dbReference type="NCBI Taxonomy" id="768704"/>
    <lineage>
        <taxon>Bacteria</taxon>
        <taxon>Bacillati</taxon>
        <taxon>Bacillota</taxon>
        <taxon>Clostridia</taxon>
        <taxon>Eubacteriales</taxon>
        <taxon>Desulfitobacteriaceae</taxon>
        <taxon>Desulfosporosinus</taxon>
    </lineage>
</organism>